<dbReference type="InterPro" id="IPR006176">
    <property type="entry name" value="3-OHacyl-CoA_DH_NAD-bd"/>
</dbReference>
<dbReference type="PANTHER" id="PTHR48075">
    <property type="entry name" value="3-HYDROXYACYL-COA DEHYDROGENASE FAMILY PROTEIN"/>
    <property type="match status" value="1"/>
</dbReference>
<dbReference type="PROSITE" id="PS00067">
    <property type="entry name" value="3HCDH"/>
    <property type="match status" value="1"/>
</dbReference>
<reference evidence="7 8" key="1">
    <citation type="submission" date="2014-02" db="EMBL/GenBank/DDBJ databases">
        <title>Draft genome sequence of Lysinibacillus manganicus DSM 26584T.</title>
        <authorList>
            <person name="Zhang F."/>
            <person name="Wang G."/>
            <person name="Zhang L."/>
        </authorList>
    </citation>
    <scope>NUCLEOTIDE SEQUENCE [LARGE SCALE GENOMIC DNA]</scope>
    <source>
        <strain evidence="7 8">DSM 26584</strain>
    </source>
</reference>
<dbReference type="GO" id="GO:0008691">
    <property type="term" value="F:3-hydroxybutyryl-CoA dehydrogenase activity"/>
    <property type="evidence" value="ECO:0007669"/>
    <property type="project" value="UniProtKB-EC"/>
</dbReference>
<dbReference type="Pfam" id="PF00725">
    <property type="entry name" value="3HCDH"/>
    <property type="match status" value="1"/>
</dbReference>
<evidence type="ECO:0000259" key="6">
    <source>
        <dbReference type="Pfam" id="PF02737"/>
    </source>
</evidence>
<dbReference type="eggNOG" id="COG1250">
    <property type="taxonomic scope" value="Bacteria"/>
</dbReference>
<evidence type="ECO:0000313" key="7">
    <source>
        <dbReference type="EMBL" id="KGR77619.1"/>
    </source>
</evidence>
<comment type="pathway">
    <text evidence="1">Lipid metabolism; butanoate metabolism.</text>
</comment>
<dbReference type="Gene3D" id="1.10.1040.10">
    <property type="entry name" value="N-(1-d-carboxylethyl)-l-norvaline Dehydrogenase, domain 2"/>
    <property type="match status" value="1"/>
</dbReference>
<dbReference type="InterPro" id="IPR013328">
    <property type="entry name" value="6PGD_dom2"/>
</dbReference>
<organism evidence="7 8">
    <name type="scientific">Ureibacillus manganicus DSM 26584</name>
    <dbReference type="NCBI Taxonomy" id="1384049"/>
    <lineage>
        <taxon>Bacteria</taxon>
        <taxon>Bacillati</taxon>
        <taxon>Bacillota</taxon>
        <taxon>Bacilli</taxon>
        <taxon>Bacillales</taxon>
        <taxon>Caryophanaceae</taxon>
        <taxon>Ureibacillus</taxon>
    </lineage>
</organism>
<evidence type="ECO:0000256" key="4">
    <source>
        <dbReference type="PIRSR" id="PIRSR000105-1"/>
    </source>
</evidence>
<dbReference type="Gene3D" id="3.40.50.720">
    <property type="entry name" value="NAD(P)-binding Rossmann-like Domain"/>
    <property type="match status" value="1"/>
</dbReference>
<dbReference type="InterPro" id="IPR022694">
    <property type="entry name" value="3-OHacyl-CoA_DH"/>
</dbReference>
<comment type="similarity">
    <text evidence="2">Belongs to the 3-hydroxyacyl-CoA dehydrogenase family.</text>
</comment>
<dbReference type="InterPro" id="IPR008927">
    <property type="entry name" value="6-PGluconate_DH-like_C_sf"/>
</dbReference>
<evidence type="ECO:0000256" key="3">
    <source>
        <dbReference type="ARBA" id="ARBA00023002"/>
    </source>
</evidence>
<dbReference type="InterPro" id="IPR006180">
    <property type="entry name" value="3-OHacyl-CoA_DH_CS"/>
</dbReference>
<evidence type="ECO:0000256" key="1">
    <source>
        <dbReference type="ARBA" id="ARBA00005086"/>
    </source>
</evidence>
<dbReference type="SUPFAM" id="SSF51735">
    <property type="entry name" value="NAD(P)-binding Rossmann-fold domains"/>
    <property type="match status" value="1"/>
</dbReference>
<dbReference type="AlphaFoldDB" id="A0A0A3HYT2"/>
<dbReference type="SUPFAM" id="SSF48179">
    <property type="entry name" value="6-phosphogluconate dehydrogenase C-terminal domain-like"/>
    <property type="match status" value="1"/>
</dbReference>
<gene>
    <name evidence="7" type="ORF">CD29_14290</name>
</gene>
<dbReference type="PANTHER" id="PTHR48075:SF5">
    <property type="entry name" value="3-HYDROXYBUTYRYL-COA DEHYDROGENASE"/>
    <property type="match status" value="1"/>
</dbReference>
<dbReference type="Pfam" id="PF02737">
    <property type="entry name" value="3HCDH_N"/>
    <property type="match status" value="1"/>
</dbReference>
<feature type="domain" description="3-hydroxyacyl-CoA dehydrogenase C-terminal" evidence="5">
    <location>
        <begin position="186"/>
        <end position="281"/>
    </location>
</feature>
<evidence type="ECO:0000313" key="8">
    <source>
        <dbReference type="Proteomes" id="UP000030416"/>
    </source>
</evidence>
<dbReference type="GO" id="GO:0070403">
    <property type="term" value="F:NAD+ binding"/>
    <property type="evidence" value="ECO:0007669"/>
    <property type="project" value="InterPro"/>
</dbReference>
<dbReference type="RefSeq" id="WP_036187974.1">
    <property type="nucleotide sequence ID" value="NZ_AVDA01000017.1"/>
</dbReference>
<dbReference type="PIRSF" id="PIRSF000105">
    <property type="entry name" value="HCDH"/>
    <property type="match status" value="1"/>
</dbReference>
<proteinExistence type="inferred from homology"/>
<dbReference type="EC" id="1.1.1.157" evidence="7"/>
<dbReference type="UniPathway" id="UPA00863"/>
<feature type="domain" description="3-hydroxyacyl-CoA dehydrogenase NAD binding" evidence="6">
    <location>
        <begin position="5"/>
        <end position="183"/>
    </location>
</feature>
<comment type="caution">
    <text evidence="7">The sequence shown here is derived from an EMBL/GenBank/DDBJ whole genome shotgun (WGS) entry which is preliminary data.</text>
</comment>
<keyword evidence="3 7" id="KW-0560">Oxidoreductase</keyword>
<dbReference type="STRING" id="1384049.CD29_14290"/>
<evidence type="ECO:0000259" key="5">
    <source>
        <dbReference type="Pfam" id="PF00725"/>
    </source>
</evidence>
<dbReference type="InterPro" id="IPR006108">
    <property type="entry name" value="3HC_DH_C"/>
</dbReference>
<keyword evidence="8" id="KW-1185">Reference proteome</keyword>
<accession>A0A0A3HYT2</accession>
<name>A0A0A3HYT2_9BACL</name>
<sequence length="296" mass="32033">MEIRKVAVVGAGLMGSGITQVIAEAGFPVTWVDISTEQLNKGTEKIKSLLEKKVKKGLVDASYVDATLQNITITNELQDAYDVDLVIEAVPENLDLKKKVFKQLDETINENAILASNTSALSISAIGSVTKRPHKVVGTHFFYPVPVMGLLEVIPGLATSEEITNLALEFGEKIGKRPVLCNDFPGFIVNRLLVPMVNEAAYLVMEGVKPEDVDAAMQIGANHKMGPLTLADFVGIETLTATMEGLYEGFRDSKYRPCPLLVKMVEAGKLGVKSGSGFYEYDASGKKIAKGELVKQ</sequence>
<feature type="site" description="Important for catalytic activity" evidence="4">
    <location>
        <position position="140"/>
    </location>
</feature>
<dbReference type="InterPro" id="IPR036291">
    <property type="entry name" value="NAD(P)-bd_dom_sf"/>
</dbReference>
<protein>
    <submittedName>
        <fullName evidence="7">3-hydroxybutyryl-CoA dehydrogenase</fullName>
        <ecNumber evidence="7">1.1.1.157</ecNumber>
    </submittedName>
</protein>
<evidence type="ECO:0000256" key="2">
    <source>
        <dbReference type="ARBA" id="ARBA00009463"/>
    </source>
</evidence>
<dbReference type="Proteomes" id="UP000030416">
    <property type="component" value="Unassembled WGS sequence"/>
</dbReference>
<dbReference type="EMBL" id="JPVN01000017">
    <property type="protein sequence ID" value="KGR77619.1"/>
    <property type="molecule type" value="Genomic_DNA"/>
</dbReference>
<dbReference type="OrthoDB" id="9771883at2"/>
<dbReference type="GO" id="GO:0019605">
    <property type="term" value="P:butyrate metabolic process"/>
    <property type="evidence" value="ECO:0007669"/>
    <property type="project" value="UniProtKB-UniPathway"/>
</dbReference>
<dbReference type="FunFam" id="3.40.50.720:FF:000009">
    <property type="entry name" value="Fatty oxidation complex, alpha subunit"/>
    <property type="match status" value="1"/>
</dbReference>